<dbReference type="EMBL" id="JARRAF010000070">
    <property type="protein sequence ID" value="MDK2126939.1"/>
    <property type="molecule type" value="Genomic_DNA"/>
</dbReference>
<dbReference type="Pfam" id="PF05787">
    <property type="entry name" value="PhoX"/>
    <property type="match status" value="1"/>
</dbReference>
<comment type="caution">
    <text evidence="2">The sequence shown here is derived from an EMBL/GenBank/DDBJ whole genome shotgun (WGS) entry which is preliminary data.</text>
</comment>
<proteinExistence type="predicted"/>
<name>A0ABT7E4F1_9NEIS</name>
<dbReference type="RefSeq" id="WP_284103262.1">
    <property type="nucleotide sequence ID" value="NZ_JARRAF010000070.1"/>
</dbReference>
<organism evidence="2 3">
    <name type="scientific">Parachitinimonas caeni</name>
    <dbReference type="NCBI Taxonomy" id="3031301"/>
    <lineage>
        <taxon>Bacteria</taxon>
        <taxon>Pseudomonadati</taxon>
        <taxon>Pseudomonadota</taxon>
        <taxon>Betaproteobacteria</taxon>
        <taxon>Neisseriales</taxon>
        <taxon>Chitinibacteraceae</taxon>
        <taxon>Parachitinimonas</taxon>
    </lineage>
</organism>
<protein>
    <submittedName>
        <fullName evidence="2">PhoX family phosphatase</fullName>
    </submittedName>
</protein>
<evidence type="ECO:0000256" key="1">
    <source>
        <dbReference type="SAM" id="MobiDB-lite"/>
    </source>
</evidence>
<dbReference type="PANTHER" id="PTHR35399">
    <property type="entry name" value="SLR8030 PROTEIN"/>
    <property type="match status" value="1"/>
</dbReference>
<dbReference type="Proteomes" id="UP001172778">
    <property type="component" value="Unassembled WGS sequence"/>
</dbReference>
<keyword evidence="3" id="KW-1185">Reference proteome</keyword>
<gene>
    <name evidence="2" type="ORF">PZA18_23115</name>
</gene>
<accession>A0ABT7E4F1</accession>
<dbReference type="InterPro" id="IPR008557">
    <property type="entry name" value="PhoX"/>
</dbReference>
<evidence type="ECO:0000313" key="3">
    <source>
        <dbReference type="Proteomes" id="UP001172778"/>
    </source>
</evidence>
<feature type="region of interest" description="Disordered" evidence="1">
    <location>
        <begin position="60"/>
        <end position="85"/>
    </location>
</feature>
<dbReference type="PANTHER" id="PTHR35399:SF2">
    <property type="entry name" value="DUF839 DOMAIN-CONTAINING PROTEIN"/>
    <property type="match status" value="1"/>
</dbReference>
<feature type="compositionally biased region" description="Gly residues" evidence="1">
    <location>
        <begin position="65"/>
        <end position="82"/>
    </location>
</feature>
<dbReference type="SUPFAM" id="SSF101898">
    <property type="entry name" value="NHL repeat"/>
    <property type="match status" value="1"/>
</dbReference>
<reference evidence="2" key="1">
    <citation type="submission" date="2023-03" db="EMBL/GenBank/DDBJ databases">
        <title>Chitinimonas shenzhenensis gen. nov., sp. nov., a novel member of family Burkholderiaceae isolated from activated sludge collected in Shen Zhen, China.</title>
        <authorList>
            <person name="Wang X."/>
        </authorList>
    </citation>
    <scope>NUCLEOTIDE SEQUENCE</scope>
    <source>
        <strain evidence="2">DQS-5</strain>
    </source>
</reference>
<sequence length="745" mass="78537">MNQPLHTLDPDDIGHNDSANPSFDAVLDARLSRRGILRGGLGGAASVLLGGFGLAGCSSSDSTPTGGGAGTGGGTGNPGSGGATTPARFNFNPVAKSLADALVLPAGYSASVIYAVGDPLKAGLAAYRNDGSDVDFDWRAGDHHDGMEYFGLTVGGNARDDNGSERGLLVMNHENLTTVFLHPKGVTSSNGVRVNKAEVDREVAAHGVSVVEIRKQAGRFQTEQASPFNRRITPLTPVGIAGPVRGSALVKTVYSKDGTGARGTLNNCATGRTPWGTFLTCEENWAGYFARIKGDDARRSAREVVALKRYGLNEGSSGSYAWASAGTEDAYRRWDLGRSGISADGSDDYRNEANTFGYVLELDPYNPSALPQKRTALGRFAHECAVCPKPVVGKPVVFYMGDDSRNEYIYKFVSKAVWDAADAHRGMAAGDKYLNEGTLYVARFNADGSGEWLPLSLSNPKVAGYAGYLFADQADVLVNVRLAADAAGATKMDRPEWCAVNPKNNEVYFTLTNNSNRVLAGASGSKILPDAANPRAYEDNFTGSSATSKGNVNGHILRTRENGDDPAAGGFKWDIYLFAAEAGAPASVNLSALTADNDMSSPDGIAFTRNGLLWIQTDDGAYTDVTNCMLLAALPGQVGDGGPATVANKLGNDSLEVATQKGKNPTADNLRRFLVGPKGCEITGITETPDGRTLFINIQHPGEDTRAADLADPAKWQSHWPHGGNQRPRSATVVITKDDGGTIGI</sequence>
<evidence type="ECO:0000313" key="2">
    <source>
        <dbReference type="EMBL" id="MDK2126939.1"/>
    </source>
</evidence>